<evidence type="ECO:0000313" key="1">
    <source>
        <dbReference type="EMBL" id="JAE37032.1"/>
    </source>
</evidence>
<reference evidence="1" key="1">
    <citation type="submission" date="2014-09" db="EMBL/GenBank/DDBJ databases">
        <authorList>
            <person name="Magalhaes I.L.F."/>
            <person name="Oliveira U."/>
            <person name="Santos F.R."/>
            <person name="Vidigal T.H.D.A."/>
            <person name="Brescovit A.D."/>
            <person name="Santos A.J."/>
        </authorList>
    </citation>
    <scope>NUCLEOTIDE SEQUENCE</scope>
    <source>
        <tissue evidence="1">Shoot tissue taken approximately 20 cm above the soil surface</tissue>
    </source>
</reference>
<dbReference type="AlphaFoldDB" id="A0A0A9HJU3"/>
<accession>A0A0A9HJU3</accession>
<name>A0A0A9HJU3_ARUDO</name>
<proteinExistence type="predicted"/>
<organism evidence="1">
    <name type="scientific">Arundo donax</name>
    <name type="common">Giant reed</name>
    <name type="synonym">Donax arundinaceus</name>
    <dbReference type="NCBI Taxonomy" id="35708"/>
    <lineage>
        <taxon>Eukaryota</taxon>
        <taxon>Viridiplantae</taxon>
        <taxon>Streptophyta</taxon>
        <taxon>Embryophyta</taxon>
        <taxon>Tracheophyta</taxon>
        <taxon>Spermatophyta</taxon>
        <taxon>Magnoliopsida</taxon>
        <taxon>Liliopsida</taxon>
        <taxon>Poales</taxon>
        <taxon>Poaceae</taxon>
        <taxon>PACMAD clade</taxon>
        <taxon>Arundinoideae</taxon>
        <taxon>Arundineae</taxon>
        <taxon>Arundo</taxon>
    </lineage>
</organism>
<sequence length="23" mass="2604">MLISACLDIISCCKYIRPTYLAL</sequence>
<reference evidence="1" key="2">
    <citation type="journal article" date="2015" name="Data Brief">
        <title>Shoot transcriptome of the giant reed, Arundo donax.</title>
        <authorList>
            <person name="Barrero R.A."/>
            <person name="Guerrero F.D."/>
            <person name="Moolhuijzen P."/>
            <person name="Goolsby J.A."/>
            <person name="Tidwell J."/>
            <person name="Bellgard S.E."/>
            <person name="Bellgard M.I."/>
        </authorList>
    </citation>
    <scope>NUCLEOTIDE SEQUENCE</scope>
    <source>
        <tissue evidence="1">Shoot tissue taken approximately 20 cm above the soil surface</tissue>
    </source>
</reference>
<protein>
    <submittedName>
        <fullName evidence="1">Uncharacterized protein</fullName>
    </submittedName>
</protein>
<dbReference type="EMBL" id="GBRH01160864">
    <property type="protein sequence ID" value="JAE37032.1"/>
    <property type="molecule type" value="Transcribed_RNA"/>
</dbReference>